<name>A0A858SML1_9RHOB</name>
<accession>A0A858SML1</accession>
<gene>
    <name evidence="2" type="ORF">G3256_02215</name>
</gene>
<dbReference type="Proteomes" id="UP000503308">
    <property type="component" value="Chromosome"/>
</dbReference>
<dbReference type="KEGG" id="rpon:G3256_02215"/>
<dbReference type="Pfam" id="PF08818">
    <property type="entry name" value="DUF1801"/>
    <property type="match status" value="1"/>
</dbReference>
<dbReference type="EMBL" id="CP048788">
    <property type="protein sequence ID" value="QJF50064.1"/>
    <property type="molecule type" value="Genomic_DNA"/>
</dbReference>
<evidence type="ECO:0000259" key="1">
    <source>
        <dbReference type="Pfam" id="PF08818"/>
    </source>
</evidence>
<dbReference type="InterPro" id="IPR014922">
    <property type="entry name" value="YdhG-like"/>
</dbReference>
<dbReference type="AlphaFoldDB" id="A0A858SML1"/>
<evidence type="ECO:0000313" key="3">
    <source>
        <dbReference type="Proteomes" id="UP000503308"/>
    </source>
</evidence>
<proteinExistence type="predicted"/>
<feature type="domain" description="YdhG-like" evidence="1">
    <location>
        <begin position="21"/>
        <end position="124"/>
    </location>
</feature>
<evidence type="ECO:0000313" key="2">
    <source>
        <dbReference type="EMBL" id="QJF50064.1"/>
    </source>
</evidence>
<reference evidence="2 3" key="1">
    <citation type="submission" date="2020-02" db="EMBL/GenBank/DDBJ databases">
        <title>Genome sequence of Roseobacter ponti.</title>
        <authorList>
            <person name="Hollensteiner J."/>
            <person name="Schneider D."/>
            <person name="Poehlein A."/>
            <person name="Daniel R."/>
        </authorList>
    </citation>
    <scope>NUCLEOTIDE SEQUENCE [LARGE SCALE GENOMIC DNA]</scope>
    <source>
        <strain evidence="2 3">DSM 106830</strain>
    </source>
</reference>
<dbReference type="SUPFAM" id="SSF159888">
    <property type="entry name" value="YdhG-like"/>
    <property type="match status" value="1"/>
</dbReference>
<organism evidence="2 3">
    <name type="scientific">Roseobacter ponti</name>
    <dbReference type="NCBI Taxonomy" id="1891787"/>
    <lineage>
        <taxon>Bacteria</taxon>
        <taxon>Pseudomonadati</taxon>
        <taxon>Pseudomonadota</taxon>
        <taxon>Alphaproteobacteria</taxon>
        <taxon>Rhodobacterales</taxon>
        <taxon>Roseobacteraceae</taxon>
        <taxon>Roseobacter</taxon>
    </lineage>
</organism>
<dbReference type="RefSeq" id="WP_169639288.1">
    <property type="nucleotide sequence ID" value="NZ_CP048788.1"/>
</dbReference>
<protein>
    <submittedName>
        <fullName evidence="2">DUF1801 domain-containing protein</fullName>
    </submittedName>
</protein>
<sequence>MEQSGPDDVAAYLDTVLPPRRQADARRLDRIFREVTGWVPRLWSGSILGYGSYAYTYASGRSGTYLATGFAPRRAKLSVYIMPGYADFDPLLAQLGKHKKGRACLYINTLSDVDEEVLARLIRAGLEDLGQRWKITPAPGG</sequence>
<keyword evidence="3" id="KW-1185">Reference proteome</keyword>